<gene>
    <name evidence="2" type="ORF">OP10G_3850</name>
</gene>
<dbReference type="InterPro" id="IPR034660">
    <property type="entry name" value="DinB/YfiT-like"/>
</dbReference>
<dbReference type="Pfam" id="PF12867">
    <property type="entry name" value="DinB_2"/>
    <property type="match status" value="1"/>
</dbReference>
<protein>
    <recommendedName>
        <fullName evidence="1">DinB-like domain-containing protein</fullName>
    </recommendedName>
</protein>
<dbReference type="SUPFAM" id="SSF109854">
    <property type="entry name" value="DinB/YfiT-like putative metalloenzymes"/>
    <property type="match status" value="1"/>
</dbReference>
<dbReference type="RefSeq" id="WP_227624975.1">
    <property type="nucleotide sequence ID" value="NZ_CP007139.1"/>
</dbReference>
<accession>A0A068NUK7</accession>
<evidence type="ECO:0000313" key="2">
    <source>
        <dbReference type="EMBL" id="AIE87218.1"/>
    </source>
</evidence>
<dbReference type="KEGG" id="fgi:OP10G_3850"/>
<dbReference type="HOGENOM" id="CLU_1812933_0_0_0"/>
<evidence type="ECO:0000313" key="3">
    <source>
        <dbReference type="Proteomes" id="UP000027982"/>
    </source>
</evidence>
<dbReference type="InterPro" id="IPR024775">
    <property type="entry name" value="DinB-like"/>
</dbReference>
<feature type="domain" description="DinB-like" evidence="1">
    <location>
        <begin position="21"/>
        <end position="139"/>
    </location>
</feature>
<dbReference type="Proteomes" id="UP000027982">
    <property type="component" value="Chromosome"/>
</dbReference>
<organism evidence="2 3">
    <name type="scientific">Fimbriimonas ginsengisoli Gsoil 348</name>
    <dbReference type="NCBI Taxonomy" id="661478"/>
    <lineage>
        <taxon>Bacteria</taxon>
        <taxon>Bacillati</taxon>
        <taxon>Armatimonadota</taxon>
        <taxon>Fimbriimonadia</taxon>
        <taxon>Fimbriimonadales</taxon>
        <taxon>Fimbriimonadaceae</taxon>
        <taxon>Fimbriimonas</taxon>
    </lineage>
</organism>
<keyword evidence="3" id="KW-1185">Reference proteome</keyword>
<name>A0A068NUK7_FIMGI</name>
<dbReference type="Gene3D" id="1.20.120.450">
    <property type="entry name" value="dinb family like domain"/>
    <property type="match status" value="1"/>
</dbReference>
<reference evidence="2 3" key="1">
    <citation type="journal article" date="2014" name="PLoS ONE">
        <title>The first complete genome sequence of the class fimbriimonadia in the phylum armatimonadetes.</title>
        <authorList>
            <person name="Hu Z.Y."/>
            <person name="Wang Y.Z."/>
            <person name="Im W.T."/>
            <person name="Wang S.Y."/>
            <person name="Zhao G.P."/>
            <person name="Zheng H.J."/>
            <person name="Quan Z.X."/>
        </authorList>
    </citation>
    <scope>NUCLEOTIDE SEQUENCE [LARGE SCALE GENOMIC DNA]</scope>
    <source>
        <strain evidence="2">Gsoil 348</strain>
    </source>
</reference>
<proteinExistence type="predicted"/>
<dbReference type="AlphaFoldDB" id="A0A068NUK7"/>
<dbReference type="EMBL" id="CP007139">
    <property type="protein sequence ID" value="AIE87218.1"/>
    <property type="molecule type" value="Genomic_DNA"/>
</dbReference>
<evidence type="ECO:0000259" key="1">
    <source>
        <dbReference type="Pfam" id="PF12867"/>
    </source>
</evidence>
<sequence length="142" mass="16839">MLREDWNALFESLEKTRDIVSGWEAMPPDEKATRCEHSRHRTLAHLRACQEQWMVVVDEFLSRNNPNVTILHPWRKFDQGGYGEIPWEEHLTRFLADRDRWLAWKDSVDWNRGGKMNRKPDTVGGLTQRLANHEAYHINLFG</sequence>
<dbReference type="STRING" id="661478.OP10G_3850"/>